<comment type="similarity">
    <text evidence="1">Belongs to the DNA photolyase class-1 family.</text>
</comment>
<dbReference type="OrthoDB" id="435881at2759"/>
<dbReference type="PANTHER" id="PTHR11455:SF9">
    <property type="entry name" value="CRYPTOCHROME CIRCADIAN CLOCK 5 ISOFORM X1"/>
    <property type="match status" value="1"/>
</dbReference>
<dbReference type="PANTHER" id="PTHR11455">
    <property type="entry name" value="CRYPTOCHROME"/>
    <property type="match status" value="1"/>
</dbReference>
<feature type="site" description="Electron transfer via tryptophanyl radical" evidence="6">
    <location>
        <position position="291"/>
    </location>
</feature>
<evidence type="ECO:0000256" key="4">
    <source>
        <dbReference type="ARBA" id="ARBA00022991"/>
    </source>
</evidence>
<feature type="site" description="Electron transfer via tryptophanyl radical" evidence="6">
    <location>
        <position position="352"/>
    </location>
</feature>
<dbReference type="SUPFAM" id="SSF52425">
    <property type="entry name" value="Cryptochrome/photolyase, N-terminal domain"/>
    <property type="match status" value="1"/>
</dbReference>
<keyword evidence="2 5" id="KW-0285">Flavoprotein</keyword>
<dbReference type="InterPro" id="IPR002081">
    <property type="entry name" value="Cryptochrome/DNA_photolyase_1"/>
</dbReference>
<feature type="site" description="Electron transfer via tryptophanyl radical" evidence="6">
    <location>
        <position position="375"/>
    </location>
</feature>
<dbReference type="GO" id="GO:0071949">
    <property type="term" value="F:FAD binding"/>
    <property type="evidence" value="ECO:0007669"/>
    <property type="project" value="TreeGrafter"/>
</dbReference>
<feature type="binding site" evidence="5">
    <location>
        <begin position="365"/>
        <end position="367"/>
    </location>
    <ligand>
        <name>FAD</name>
        <dbReference type="ChEBI" id="CHEBI:57692"/>
    </ligand>
</feature>
<dbReference type="InterPro" id="IPR018394">
    <property type="entry name" value="DNA_photolyase_1_CS_C"/>
</dbReference>
<sequence length="467" mass="52448">MHDYAPAKVDFLLRNLRDLQTRLEAEFQIPLTVLHAASWDEVPQVVAGFVERVGATHLYYNHEYEVHEARRDAAVQTLLAPKGVACVGAHDECIVAPGVVKSKENKVYTVYTPFRKAWQDLVKRKHPQDWLAMSPDPGANPASVRTVVPDLFGTAIPEATHEGLPGYTLPIDESVLAHTRAAWPAGETAAHDRLKRFAQSKLSAYSVDRDFPALDGCSSMSGYLTTGVISARACFNVARAANGGQIDTGDKGAVHWMQELVWREFYRHILVAFPRVSMNQPFKLDTKLVKWTDHDPATKDEAERHFAAWCEGKTGYPIVDAAMRMLVQEGYLSNRLRMVAAMFLTKDLLIDWRRGERFFMRHLIDGDLAQNNGGWQWSASTGTDSQPYFRVFNPYLQSEKFDPDAVTIRKYVQELRAVKDSKALHEPHARLPAAVFVRTGYPRPIVDHKAARVRAINAFKIAAGKVV</sequence>
<dbReference type="InterPro" id="IPR005101">
    <property type="entry name" value="Cryptochr/Photolyase_FAD-bd"/>
</dbReference>
<dbReference type="InterPro" id="IPR014729">
    <property type="entry name" value="Rossmann-like_a/b/a_fold"/>
</dbReference>
<evidence type="ECO:0000313" key="8">
    <source>
        <dbReference type="EMBL" id="KNE59929.1"/>
    </source>
</evidence>
<dbReference type="Gene3D" id="1.10.579.10">
    <property type="entry name" value="DNA Cyclobutane Dipyrimidine Photolyase, subunit A, domain 3"/>
    <property type="match status" value="1"/>
</dbReference>
<dbReference type="STRING" id="578462.A0A0L0SBX9"/>
<proteinExistence type="inferred from homology"/>
<dbReference type="InterPro" id="IPR036134">
    <property type="entry name" value="Crypto/Photolyase_FAD-like_sf"/>
</dbReference>
<dbReference type="VEuPathDB" id="FungiDB:AMAG_05378"/>
<feature type="domain" description="Photolyase/cryptochrome alpha/beta" evidence="7">
    <location>
        <begin position="1"/>
        <end position="94"/>
    </location>
</feature>
<reference evidence="9" key="2">
    <citation type="submission" date="2009-11" db="EMBL/GenBank/DDBJ databases">
        <title>The Genome Sequence of Allomyces macrogynus strain ATCC 38327.</title>
        <authorList>
            <consortium name="The Broad Institute Genome Sequencing Platform"/>
            <person name="Russ C."/>
            <person name="Cuomo C."/>
            <person name="Shea T."/>
            <person name="Young S.K."/>
            <person name="Zeng Q."/>
            <person name="Koehrsen M."/>
            <person name="Haas B."/>
            <person name="Borodovsky M."/>
            <person name="Guigo R."/>
            <person name="Alvarado L."/>
            <person name="Berlin A."/>
            <person name="Borenstein D."/>
            <person name="Chen Z."/>
            <person name="Engels R."/>
            <person name="Freedman E."/>
            <person name="Gellesch M."/>
            <person name="Goldberg J."/>
            <person name="Griggs A."/>
            <person name="Gujja S."/>
            <person name="Heiman D."/>
            <person name="Hepburn T."/>
            <person name="Howarth C."/>
            <person name="Jen D."/>
            <person name="Larson L."/>
            <person name="Lewis B."/>
            <person name="Mehta T."/>
            <person name="Park D."/>
            <person name="Pearson M."/>
            <person name="Roberts A."/>
            <person name="Saif S."/>
            <person name="Shenoy N."/>
            <person name="Sisk P."/>
            <person name="Stolte C."/>
            <person name="Sykes S."/>
            <person name="Walk T."/>
            <person name="White J."/>
            <person name="Yandava C."/>
            <person name="Burger G."/>
            <person name="Gray M.W."/>
            <person name="Holland P.W.H."/>
            <person name="King N."/>
            <person name="Lang F.B.F."/>
            <person name="Roger A.J."/>
            <person name="Ruiz-Trillo I."/>
            <person name="Lander E."/>
            <person name="Nusbaum C."/>
        </authorList>
    </citation>
    <scope>NUCLEOTIDE SEQUENCE [LARGE SCALE GENOMIC DNA]</scope>
    <source>
        <strain evidence="9">ATCC 38327</strain>
    </source>
</reference>
<evidence type="ECO:0000256" key="5">
    <source>
        <dbReference type="PIRSR" id="PIRSR602081-1"/>
    </source>
</evidence>
<dbReference type="GO" id="GO:0003677">
    <property type="term" value="F:DNA binding"/>
    <property type="evidence" value="ECO:0007669"/>
    <property type="project" value="TreeGrafter"/>
</dbReference>
<dbReference type="Pfam" id="PF00875">
    <property type="entry name" value="DNA_photolyase"/>
    <property type="match status" value="1"/>
</dbReference>
<evidence type="ECO:0000256" key="3">
    <source>
        <dbReference type="ARBA" id="ARBA00022827"/>
    </source>
</evidence>
<dbReference type="InterPro" id="IPR006050">
    <property type="entry name" value="DNA_photolyase_N"/>
</dbReference>
<feature type="binding site" evidence="5">
    <location>
        <begin position="259"/>
        <end position="266"/>
    </location>
    <ligand>
        <name>FAD</name>
        <dbReference type="ChEBI" id="CHEBI:57692"/>
    </ligand>
</feature>
<dbReference type="Gene3D" id="1.25.40.80">
    <property type="match status" value="1"/>
</dbReference>
<gene>
    <name evidence="8" type="ORF">AMAG_05378</name>
</gene>
<feature type="binding site" evidence="5">
    <location>
        <position position="205"/>
    </location>
    <ligand>
        <name>FAD</name>
        <dbReference type="ChEBI" id="CHEBI:57692"/>
    </ligand>
</feature>
<dbReference type="EMBL" id="GG745335">
    <property type="protein sequence ID" value="KNE59929.1"/>
    <property type="molecule type" value="Genomic_DNA"/>
</dbReference>
<dbReference type="PROSITE" id="PS00394">
    <property type="entry name" value="DNA_PHOTOLYASES_1_1"/>
    <property type="match status" value="1"/>
</dbReference>
<evidence type="ECO:0000313" key="9">
    <source>
        <dbReference type="Proteomes" id="UP000054350"/>
    </source>
</evidence>
<dbReference type="SUPFAM" id="SSF48173">
    <property type="entry name" value="Cryptochrome/photolyase FAD-binding domain"/>
    <property type="match status" value="1"/>
</dbReference>
<dbReference type="eggNOG" id="KOG0133">
    <property type="taxonomic scope" value="Eukaryota"/>
</dbReference>
<reference evidence="8 9" key="1">
    <citation type="submission" date="2009-11" db="EMBL/GenBank/DDBJ databases">
        <title>Annotation of Allomyces macrogynus ATCC 38327.</title>
        <authorList>
            <consortium name="The Broad Institute Genome Sequencing Platform"/>
            <person name="Russ C."/>
            <person name="Cuomo C."/>
            <person name="Burger G."/>
            <person name="Gray M.W."/>
            <person name="Holland P.W.H."/>
            <person name="King N."/>
            <person name="Lang F.B.F."/>
            <person name="Roger A.J."/>
            <person name="Ruiz-Trillo I."/>
            <person name="Young S.K."/>
            <person name="Zeng Q."/>
            <person name="Gargeya S."/>
            <person name="Fitzgerald M."/>
            <person name="Haas B."/>
            <person name="Abouelleil A."/>
            <person name="Alvarado L."/>
            <person name="Arachchi H.M."/>
            <person name="Berlin A."/>
            <person name="Chapman S.B."/>
            <person name="Gearin G."/>
            <person name="Goldberg J."/>
            <person name="Griggs A."/>
            <person name="Gujja S."/>
            <person name="Hansen M."/>
            <person name="Heiman D."/>
            <person name="Howarth C."/>
            <person name="Larimer J."/>
            <person name="Lui A."/>
            <person name="MacDonald P.J.P."/>
            <person name="McCowen C."/>
            <person name="Montmayeur A."/>
            <person name="Murphy C."/>
            <person name="Neiman D."/>
            <person name="Pearson M."/>
            <person name="Priest M."/>
            <person name="Roberts A."/>
            <person name="Saif S."/>
            <person name="Shea T."/>
            <person name="Sisk P."/>
            <person name="Stolte C."/>
            <person name="Sykes S."/>
            <person name="Wortman J."/>
            <person name="Nusbaum C."/>
            <person name="Birren B."/>
        </authorList>
    </citation>
    <scope>NUCLEOTIDE SEQUENCE [LARGE SCALE GENOMIC DNA]</scope>
    <source>
        <strain evidence="8 9">ATCC 38327</strain>
    </source>
</reference>
<dbReference type="PRINTS" id="PR00147">
    <property type="entry name" value="DNAPHOTLYASE"/>
</dbReference>
<dbReference type="AlphaFoldDB" id="A0A0L0SBX9"/>
<evidence type="ECO:0000256" key="2">
    <source>
        <dbReference type="ARBA" id="ARBA00022630"/>
    </source>
</evidence>
<dbReference type="PROSITE" id="PS51645">
    <property type="entry name" value="PHR_CRY_ALPHA_BETA"/>
    <property type="match status" value="1"/>
</dbReference>
<dbReference type="GO" id="GO:0003904">
    <property type="term" value="F:deoxyribodipyrimidine photo-lyase activity"/>
    <property type="evidence" value="ECO:0007669"/>
    <property type="project" value="TreeGrafter"/>
</dbReference>
<evidence type="ECO:0000256" key="6">
    <source>
        <dbReference type="PIRSR" id="PIRSR602081-2"/>
    </source>
</evidence>
<comment type="cofactor">
    <cofactor evidence="5">
        <name>FAD</name>
        <dbReference type="ChEBI" id="CHEBI:57692"/>
    </cofactor>
    <text evidence="5">Binds 1 FAD per subunit.</text>
</comment>
<name>A0A0L0SBX9_ALLM3</name>
<organism evidence="8 9">
    <name type="scientific">Allomyces macrogynus (strain ATCC 38327)</name>
    <name type="common">Allomyces javanicus var. macrogynus</name>
    <dbReference type="NCBI Taxonomy" id="578462"/>
    <lineage>
        <taxon>Eukaryota</taxon>
        <taxon>Fungi</taxon>
        <taxon>Fungi incertae sedis</taxon>
        <taxon>Blastocladiomycota</taxon>
        <taxon>Blastocladiomycetes</taxon>
        <taxon>Blastocladiales</taxon>
        <taxon>Blastocladiaceae</taxon>
        <taxon>Allomyces</taxon>
    </lineage>
</organism>
<dbReference type="Proteomes" id="UP000054350">
    <property type="component" value="Unassembled WGS sequence"/>
</dbReference>
<dbReference type="GO" id="GO:0006139">
    <property type="term" value="P:nucleobase-containing compound metabolic process"/>
    <property type="evidence" value="ECO:0007669"/>
    <property type="project" value="UniProtKB-ARBA"/>
</dbReference>
<dbReference type="Gene3D" id="3.40.50.620">
    <property type="entry name" value="HUPs"/>
    <property type="match status" value="1"/>
</dbReference>
<feature type="binding site" evidence="5">
    <location>
        <position position="256"/>
    </location>
    <ligand>
        <name>FAD</name>
        <dbReference type="ChEBI" id="CHEBI:57692"/>
    </ligand>
</feature>
<keyword evidence="9" id="KW-1185">Reference proteome</keyword>
<evidence type="ECO:0000256" key="1">
    <source>
        <dbReference type="ARBA" id="ARBA00005862"/>
    </source>
</evidence>
<evidence type="ECO:0000259" key="7">
    <source>
        <dbReference type="PROSITE" id="PS51645"/>
    </source>
</evidence>
<protein>
    <recommendedName>
        <fullName evidence="7">Photolyase/cryptochrome alpha/beta domain-containing protein</fullName>
    </recommendedName>
</protein>
<dbReference type="Pfam" id="PF03441">
    <property type="entry name" value="FAD_binding_7"/>
    <property type="match status" value="1"/>
</dbReference>
<keyword evidence="4" id="KW-0157">Chromophore</keyword>
<keyword evidence="3 5" id="KW-0274">FAD</keyword>
<dbReference type="InterPro" id="IPR036155">
    <property type="entry name" value="Crypto/Photolyase_N_sf"/>
</dbReference>
<dbReference type="OMA" id="REICHEE"/>
<dbReference type="GO" id="GO:0006950">
    <property type="term" value="P:response to stress"/>
    <property type="evidence" value="ECO:0007669"/>
    <property type="project" value="UniProtKB-ARBA"/>
</dbReference>
<accession>A0A0L0SBX9</accession>